<protein>
    <recommendedName>
        <fullName evidence="3">Transposase DDE domain-containing protein</fullName>
    </recommendedName>
</protein>
<proteinExistence type="predicted"/>
<comment type="caution">
    <text evidence="1">The sequence shown here is derived from an EMBL/GenBank/DDBJ whole genome shotgun (WGS) entry which is preliminary data.</text>
</comment>
<evidence type="ECO:0008006" key="3">
    <source>
        <dbReference type="Google" id="ProtNLM"/>
    </source>
</evidence>
<name>A0ABV5WYM8_9MICO</name>
<dbReference type="EMBL" id="JBHMAU010000018">
    <property type="protein sequence ID" value="MFB9775149.1"/>
    <property type="molecule type" value="Genomic_DNA"/>
</dbReference>
<dbReference type="Proteomes" id="UP001589707">
    <property type="component" value="Unassembled WGS sequence"/>
</dbReference>
<organism evidence="1 2">
    <name type="scientific">Brevibacterium otitidis</name>
    <dbReference type="NCBI Taxonomy" id="53364"/>
    <lineage>
        <taxon>Bacteria</taxon>
        <taxon>Bacillati</taxon>
        <taxon>Actinomycetota</taxon>
        <taxon>Actinomycetes</taxon>
        <taxon>Micrococcales</taxon>
        <taxon>Brevibacteriaceae</taxon>
        <taxon>Brevibacterium</taxon>
    </lineage>
</organism>
<sequence length="56" mass="5870">MNADSDSMNAAAEPVGLLALARSWTTLAEPSFRTMKNTLTGADSSQRGVFLLIAAV</sequence>
<dbReference type="RefSeq" id="WP_376838016.1">
    <property type="nucleotide sequence ID" value="NZ_JBHMAU010000018.1"/>
</dbReference>
<keyword evidence="2" id="KW-1185">Reference proteome</keyword>
<evidence type="ECO:0000313" key="1">
    <source>
        <dbReference type="EMBL" id="MFB9775149.1"/>
    </source>
</evidence>
<reference evidence="1 2" key="1">
    <citation type="submission" date="2024-09" db="EMBL/GenBank/DDBJ databases">
        <authorList>
            <person name="Sun Q."/>
            <person name="Mori K."/>
        </authorList>
    </citation>
    <scope>NUCLEOTIDE SEQUENCE [LARGE SCALE GENOMIC DNA]</scope>
    <source>
        <strain evidence="1 2">JCM 11683</strain>
    </source>
</reference>
<accession>A0ABV5WYM8</accession>
<gene>
    <name evidence="1" type="ORF">ACFFN1_01760</name>
</gene>
<evidence type="ECO:0000313" key="2">
    <source>
        <dbReference type="Proteomes" id="UP001589707"/>
    </source>
</evidence>